<reference evidence="4" key="1">
    <citation type="submission" date="2020-05" db="EMBL/GenBank/DDBJ databases">
        <title>Mycena genomes resolve the evolution of fungal bioluminescence.</title>
        <authorList>
            <person name="Tsai I.J."/>
        </authorList>
    </citation>
    <scope>NUCLEOTIDE SEQUENCE</scope>
    <source>
        <strain evidence="4">171206Taipei</strain>
    </source>
</reference>
<dbReference type="OrthoDB" id="429813at2759"/>
<dbReference type="GeneID" id="59348811"/>
<dbReference type="SUPFAM" id="SSF56801">
    <property type="entry name" value="Acetyl-CoA synthetase-like"/>
    <property type="match status" value="1"/>
</dbReference>
<dbReference type="Pfam" id="PF00550">
    <property type="entry name" value="PP-binding"/>
    <property type="match status" value="1"/>
</dbReference>
<protein>
    <submittedName>
        <fullName evidence="4">Acetyl-CoA synthetase-like protein</fullName>
    </submittedName>
</protein>
<dbReference type="InterPro" id="IPR000873">
    <property type="entry name" value="AMP-dep_synth/lig_dom"/>
</dbReference>
<dbReference type="Pfam" id="PF23562">
    <property type="entry name" value="AMP-binding_C_3"/>
    <property type="match status" value="1"/>
</dbReference>
<dbReference type="Gene3D" id="3.40.50.720">
    <property type="entry name" value="NAD(P)-binding Rossmann-like Domain"/>
    <property type="match status" value="1"/>
</dbReference>
<dbReference type="AlphaFoldDB" id="A0A8H6W0R3"/>
<dbReference type="PROSITE" id="PS00012">
    <property type="entry name" value="PHOSPHOPANTETHEINE"/>
    <property type="match status" value="1"/>
</dbReference>
<gene>
    <name evidence="4" type="ORF">MIND_00968200</name>
</gene>
<keyword evidence="5" id="KW-1185">Reference proteome</keyword>
<dbReference type="InterPro" id="IPR051414">
    <property type="entry name" value="Adenylate-forming_Reductase"/>
</dbReference>
<dbReference type="InterPro" id="IPR042099">
    <property type="entry name" value="ANL_N_sf"/>
</dbReference>
<organism evidence="4 5">
    <name type="scientific">Mycena indigotica</name>
    <dbReference type="NCBI Taxonomy" id="2126181"/>
    <lineage>
        <taxon>Eukaryota</taxon>
        <taxon>Fungi</taxon>
        <taxon>Dikarya</taxon>
        <taxon>Basidiomycota</taxon>
        <taxon>Agaricomycotina</taxon>
        <taxon>Agaricomycetes</taxon>
        <taxon>Agaricomycetidae</taxon>
        <taxon>Agaricales</taxon>
        <taxon>Marasmiineae</taxon>
        <taxon>Mycenaceae</taxon>
        <taxon>Mycena</taxon>
    </lineage>
</organism>
<evidence type="ECO:0000256" key="1">
    <source>
        <dbReference type="ARBA" id="ARBA00022450"/>
    </source>
</evidence>
<sequence length="1039" mass="114342">MADTLPTMNLDEPLPEHFLRTARAGNGENDLGYIINEGTTTEITRITWRRGLRDIRCRAKQLSDSAHRPARKAGDSQLFVVGLLHRTGYNYFVTLCAILMLRWTPLVLSPRNSPSGTVHLLKAAQASHLISDSDLFQFSQSLKSDEPLLEVIKAPDLGPDDDDDLWSGYAVESPEALVAEVRNATSLYMHTSGSTGHPKLIPIPHRWFLGISAAMRRQSPTFLECTYYTMMPFFHAIGVLLSISLTVGSGARISFLNLRQPPSATIVLRHISVVTKLAEEAKSKLQILLAPSILEDIVDGRENIDVLKSAIMVMFGGAPLRQDVGDALRKAGVPIQSVVGMTEVGPLGMLELSDDANWNYMRLNDMYEYYFRGVDGEPKEMIVLPKENIPAIINHHQPKGFATGDLWIQHPQDPELWRIVGRAGDITVLSNGEKTDNKQLETLLCTSPLIQNATVFGAGRFLNGVIISPAKPLPSDEFLDAVWPHIVTNVNSIVPQHSRLIRPLVLATDQERPFILTDKQTVNRKLTLQQYEQEIAAAYTIAEDGGYEEVAVLDGGFAANDLEGITAYMGSVIRTVLQRTDDIPLDKDLFELGLDSLMAMRVRAAILAALKKSGNETAVPRNVVYMLPTLSRLIGFLSIGLERRIEQGQVDVRTAISETIVHYTKDLPVHRPSSEASVSKVTGDTYAVTGTTGSLGSFFVAALLGKPEVRKVYLLNRKNGSRTIEQRHESGFQDRGLDYSVLSVAVECGRAVYLDVTLGEPKLGLDDEVYQELTTEITHIVHCAWMVNFNLILPSFKAHIAGVRNLLDLSLSSALEKPAHLTFLSSIGVVGGWSNGPAPEKSLESPATCLDQGYAHSKYVAEKLIEYAAQERPGLEATIVRSGQLAGAEGSGAWPRSEFIPTLMRSCKELKIVPGGLQDVRWLPVNIAAEVLYQQIHFPSKSQPAFYGLENGVTTPWSLVAETLSALYDAPIVPAKAWLDQIRARTDLSAHKLLSFFEDYVHGGEMARLQIDHAREAAGSLLEYEVTGQLVNTYAEYAS</sequence>
<dbReference type="InterPro" id="IPR009081">
    <property type="entry name" value="PP-bd_ACP"/>
</dbReference>
<dbReference type="Gene3D" id="1.10.1200.10">
    <property type="entry name" value="ACP-like"/>
    <property type="match status" value="1"/>
</dbReference>
<dbReference type="InterPro" id="IPR036291">
    <property type="entry name" value="NAD(P)-bd_dom_sf"/>
</dbReference>
<dbReference type="Pfam" id="PF07993">
    <property type="entry name" value="NAD_binding_4"/>
    <property type="match status" value="1"/>
</dbReference>
<dbReference type="Pfam" id="PF00501">
    <property type="entry name" value="AMP-binding"/>
    <property type="match status" value="1"/>
</dbReference>
<evidence type="ECO:0000259" key="3">
    <source>
        <dbReference type="PROSITE" id="PS50075"/>
    </source>
</evidence>
<dbReference type="SUPFAM" id="SSF51735">
    <property type="entry name" value="NAD(P)-binding Rossmann-fold domains"/>
    <property type="match status" value="1"/>
</dbReference>
<keyword evidence="2" id="KW-0597">Phosphoprotein</keyword>
<dbReference type="SMART" id="SM00823">
    <property type="entry name" value="PKS_PP"/>
    <property type="match status" value="1"/>
</dbReference>
<evidence type="ECO:0000256" key="2">
    <source>
        <dbReference type="ARBA" id="ARBA00022553"/>
    </source>
</evidence>
<proteinExistence type="predicted"/>
<evidence type="ECO:0000313" key="5">
    <source>
        <dbReference type="Proteomes" id="UP000636479"/>
    </source>
</evidence>
<dbReference type="Proteomes" id="UP000636479">
    <property type="component" value="Unassembled WGS sequence"/>
</dbReference>
<dbReference type="Gene3D" id="3.40.50.12780">
    <property type="entry name" value="N-terminal domain of ligase-like"/>
    <property type="match status" value="1"/>
</dbReference>
<dbReference type="PANTHER" id="PTHR43439">
    <property type="entry name" value="PHENYLACETATE-COENZYME A LIGASE"/>
    <property type="match status" value="1"/>
</dbReference>
<dbReference type="InterPro" id="IPR020806">
    <property type="entry name" value="PKS_PP-bd"/>
</dbReference>
<dbReference type="InterPro" id="IPR036736">
    <property type="entry name" value="ACP-like_sf"/>
</dbReference>
<name>A0A8H6W0R3_9AGAR</name>
<dbReference type="PANTHER" id="PTHR43439:SF2">
    <property type="entry name" value="ENZYME, PUTATIVE (JCVI)-RELATED"/>
    <property type="match status" value="1"/>
</dbReference>
<dbReference type="PROSITE" id="PS00455">
    <property type="entry name" value="AMP_BINDING"/>
    <property type="match status" value="1"/>
</dbReference>
<dbReference type="InterPro" id="IPR020845">
    <property type="entry name" value="AMP-binding_CS"/>
</dbReference>
<dbReference type="InterPro" id="IPR006162">
    <property type="entry name" value="Ppantetheine_attach_site"/>
</dbReference>
<accession>A0A8H6W0R3</accession>
<dbReference type="RefSeq" id="XP_037217707.1">
    <property type="nucleotide sequence ID" value="XM_037366295.1"/>
</dbReference>
<dbReference type="GO" id="GO:0031177">
    <property type="term" value="F:phosphopantetheine binding"/>
    <property type="evidence" value="ECO:0007669"/>
    <property type="project" value="InterPro"/>
</dbReference>
<keyword evidence="1" id="KW-0596">Phosphopantetheine</keyword>
<dbReference type="EMBL" id="JACAZF010000008">
    <property type="protein sequence ID" value="KAF7297348.1"/>
    <property type="molecule type" value="Genomic_DNA"/>
</dbReference>
<dbReference type="PROSITE" id="PS50075">
    <property type="entry name" value="CARRIER"/>
    <property type="match status" value="1"/>
</dbReference>
<evidence type="ECO:0000313" key="4">
    <source>
        <dbReference type="EMBL" id="KAF7297348.1"/>
    </source>
</evidence>
<feature type="domain" description="Carrier" evidence="3">
    <location>
        <begin position="560"/>
        <end position="641"/>
    </location>
</feature>
<comment type="caution">
    <text evidence="4">The sequence shown here is derived from an EMBL/GenBank/DDBJ whole genome shotgun (WGS) entry which is preliminary data.</text>
</comment>
<dbReference type="SUPFAM" id="SSF47336">
    <property type="entry name" value="ACP-like"/>
    <property type="match status" value="1"/>
</dbReference>
<dbReference type="InterPro" id="IPR013120">
    <property type="entry name" value="FAR_NAD-bd"/>
</dbReference>